<proteinExistence type="inferred from homology"/>
<name>A0A177TU04_9BASI</name>
<feature type="domain" description="Aminotransferase class I/classII large" evidence="6">
    <location>
        <begin position="83"/>
        <end position="406"/>
    </location>
</feature>
<dbReference type="InterPro" id="IPR050859">
    <property type="entry name" value="Class-I_PLP-dep_aminotransf"/>
</dbReference>
<dbReference type="InterPro" id="IPR004839">
    <property type="entry name" value="Aminotransferase_I/II_large"/>
</dbReference>
<dbReference type="PANTHER" id="PTHR42790:SF19">
    <property type="entry name" value="KYNURENINE_ALPHA-AMINOADIPATE AMINOTRANSFERASE, MITOCHONDRIAL"/>
    <property type="match status" value="1"/>
</dbReference>
<dbReference type="EMBL" id="LWDF02000005">
    <property type="protein sequence ID" value="KAE8260730.1"/>
    <property type="molecule type" value="Genomic_DNA"/>
</dbReference>
<dbReference type="CDD" id="cd00609">
    <property type="entry name" value="AAT_like"/>
    <property type="match status" value="1"/>
</dbReference>
<dbReference type="GO" id="GO:0008483">
    <property type="term" value="F:transaminase activity"/>
    <property type="evidence" value="ECO:0007669"/>
    <property type="project" value="UniProtKB-KW"/>
</dbReference>
<dbReference type="OrthoDB" id="691673at2759"/>
<dbReference type="GO" id="GO:0030170">
    <property type="term" value="F:pyridoxal phosphate binding"/>
    <property type="evidence" value="ECO:0007669"/>
    <property type="project" value="InterPro"/>
</dbReference>
<dbReference type="InterPro" id="IPR015424">
    <property type="entry name" value="PyrdxlP-dep_Trfase"/>
</dbReference>
<keyword evidence="4" id="KW-0808">Transferase</keyword>
<comment type="caution">
    <text evidence="7">The sequence shown here is derived from an EMBL/GenBank/DDBJ whole genome shotgun (WGS) entry which is preliminary data.</text>
</comment>
<sequence length="482" mass="52261">MAKHIDHAALLSEATRIRPPSSIRSLFPAELIPGMVSFLAGKPNASTFPLEEMSLTLKPDSIGGALPDGKPVKISISGADLVTALQYGPTAGIPKLVKWLTDFVSEQHGRPIIEKGSALDGKDGQSAWGLTVGNGSQDLLGKAFDAVLNPGDIALVEEPAYSGILPQIFMLKATAIPIGSDKEGLCPHKLREALEGWSTNPKTSSLKFPKLVYTTPTGANPAGTTASEQRKRDVLQVVQEFNILLFEDDPYYYLSFVGLGEGTPQTRRRTPSYWALEQENRAQRGTGRVLRFDSMSKIMSAGLRIGFATGPCVLIDAICVHTASSNLQPAGPTQAIALALLQHWGRDGFLQHADKVAEFYRNRRDQFEAAVTRILGANSKEGTGKQIANWVRPVAGMFLWLKLKLPPTDTSPEGDSFALISKKARDNLVLALPGASFIPGNGESCYVRMSFSMVPEDQIELGLIRLRKTVEEAWKESGLEIP</sequence>
<keyword evidence="8" id="KW-1185">Reference proteome</keyword>
<comment type="cofactor">
    <cofactor evidence="1">
        <name>pyridoxal 5'-phosphate</name>
        <dbReference type="ChEBI" id="CHEBI:597326"/>
    </cofactor>
</comment>
<organism evidence="7 8">
    <name type="scientific">Tilletia indica</name>
    <dbReference type="NCBI Taxonomy" id="43049"/>
    <lineage>
        <taxon>Eukaryota</taxon>
        <taxon>Fungi</taxon>
        <taxon>Dikarya</taxon>
        <taxon>Basidiomycota</taxon>
        <taxon>Ustilaginomycotina</taxon>
        <taxon>Exobasidiomycetes</taxon>
        <taxon>Tilletiales</taxon>
        <taxon>Tilletiaceae</taxon>
        <taxon>Tilletia</taxon>
    </lineage>
</organism>
<evidence type="ECO:0000256" key="1">
    <source>
        <dbReference type="ARBA" id="ARBA00001933"/>
    </source>
</evidence>
<accession>A0A177TU04</accession>
<reference evidence="7" key="2">
    <citation type="journal article" date="2019" name="IMA Fungus">
        <title>Genome sequencing and comparison of five Tilletia species to identify candidate genes for the detection of regulated species infecting wheat.</title>
        <authorList>
            <person name="Nguyen H.D.T."/>
            <person name="Sultana T."/>
            <person name="Kesanakurti P."/>
            <person name="Hambleton S."/>
        </authorList>
    </citation>
    <scope>NUCLEOTIDE SEQUENCE</scope>
    <source>
        <strain evidence="7">DAOMC 236416</strain>
    </source>
</reference>
<evidence type="ECO:0000256" key="5">
    <source>
        <dbReference type="ARBA" id="ARBA00022898"/>
    </source>
</evidence>
<dbReference type="Gene3D" id="3.40.640.10">
    <property type="entry name" value="Type I PLP-dependent aspartate aminotransferase-like (Major domain)"/>
    <property type="match status" value="1"/>
</dbReference>
<evidence type="ECO:0000256" key="2">
    <source>
        <dbReference type="ARBA" id="ARBA00007441"/>
    </source>
</evidence>
<dbReference type="PANTHER" id="PTHR42790">
    <property type="entry name" value="AMINOTRANSFERASE"/>
    <property type="match status" value="1"/>
</dbReference>
<dbReference type="SUPFAM" id="SSF53383">
    <property type="entry name" value="PLP-dependent transferases"/>
    <property type="match status" value="1"/>
</dbReference>
<dbReference type="InterPro" id="IPR015421">
    <property type="entry name" value="PyrdxlP-dep_Trfase_major"/>
</dbReference>
<keyword evidence="3" id="KW-0032">Aminotransferase</keyword>
<evidence type="ECO:0000313" key="7">
    <source>
        <dbReference type="EMBL" id="KAE8260730.1"/>
    </source>
</evidence>
<gene>
    <name evidence="7" type="ORF">A4X13_0g170</name>
</gene>
<evidence type="ECO:0000256" key="4">
    <source>
        <dbReference type="ARBA" id="ARBA00022679"/>
    </source>
</evidence>
<comment type="similarity">
    <text evidence="2">Belongs to the class-I pyridoxal-phosphate-dependent aminotransferase family.</text>
</comment>
<evidence type="ECO:0000259" key="6">
    <source>
        <dbReference type="Pfam" id="PF00155"/>
    </source>
</evidence>
<evidence type="ECO:0000313" key="8">
    <source>
        <dbReference type="Proteomes" id="UP000077521"/>
    </source>
</evidence>
<protein>
    <recommendedName>
        <fullName evidence="6">Aminotransferase class I/classII large domain-containing protein</fullName>
    </recommendedName>
</protein>
<keyword evidence="5" id="KW-0663">Pyridoxal phosphate</keyword>
<dbReference type="AlphaFoldDB" id="A0A177TU04"/>
<reference evidence="7" key="1">
    <citation type="submission" date="2016-04" db="EMBL/GenBank/DDBJ databases">
        <authorList>
            <person name="Nguyen H.D."/>
            <person name="Samba Siva P."/>
            <person name="Cullis J."/>
            <person name="Levesque C.A."/>
            <person name="Hambleton S."/>
        </authorList>
    </citation>
    <scope>NUCLEOTIDE SEQUENCE</scope>
    <source>
        <strain evidence="7">DAOMC 236416</strain>
    </source>
</reference>
<evidence type="ECO:0000256" key="3">
    <source>
        <dbReference type="ARBA" id="ARBA00022576"/>
    </source>
</evidence>
<dbReference type="GO" id="GO:1901605">
    <property type="term" value="P:alpha-amino acid metabolic process"/>
    <property type="evidence" value="ECO:0007669"/>
    <property type="project" value="TreeGrafter"/>
</dbReference>
<dbReference type="Proteomes" id="UP000077521">
    <property type="component" value="Unassembled WGS sequence"/>
</dbReference>
<dbReference type="Pfam" id="PF00155">
    <property type="entry name" value="Aminotran_1_2"/>
    <property type="match status" value="1"/>
</dbReference>